<evidence type="ECO:0000256" key="5">
    <source>
        <dbReference type="ARBA" id="ARBA00022519"/>
    </source>
</evidence>
<sequence length="305" mass="33329">MKRPTQSGVALVLVLLIVAMATTIAAFMAQQQGFWQREMENGRDRAQARRIAEAGIDWARAVLADDASVNQYDGPREMWAMQLPAIPVEGGEVQGTIVDQQGLYNLNNLVSNGVVSTPDLARFQRLLASLGLPPELGNALVDWMDADSVTMANGAEDEYYMNLDKPYRCANRPLSDIGELVLVKGFDTATIQRLQPFVSVLPESNTAVNVNFAPPEVLMAIFPGMTLQDARQLAMQAGSAPFFNISDFMQRLPKNVVQDSTLLLSVSSQYFMVTGHATQGDGASSARVLLHRAGIWATQVRKSLQ</sequence>
<dbReference type="PIRSF" id="PIRSF002786">
    <property type="entry name" value="XcpX"/>
    <property type="match status" value="1"/>
</dbReference>
<gene>
    <name evidence="12" type="primary">gspK_3</name>
    <name evidence="12" type="ORF">GALL_120030</name>
</gene>
<evidence type="ECO:0000259" key="11">
    <source>
        <dbReference type="Pfam" id="PF21687"/>
    </source>
</evidence>
<dbReference type="PANTHER" id="PTHR38831">
    <property type="entry name" value="TYPE II SECRETION SYSTEM PROTEIN K"/>
    <property type="match status" value="1"/>
</dbReference>
<keyword evidence="9" id="KW-0472">Membrane</keyword>
<protein>
    <submittedName>
        <fullName evidence="12">Putative type II secretion system protein K</fullName>
    </submittedName>
</protein>
<dbReference type="GO" id="GO:0005886">
    <property type="term" value="C:plasma membrane"/>
    <property type="evidence" value="ECO:0007669"/>
    <property type="project" value="UniProtKB-SubCell"/>
</dbReference>
<dbReference type="Pfam" id="PF21687">
    <property type="entry name" value="T2SSK_1st"/>
    <property type="match status" value="1"/>
</dbReference>
<feature type="domain" description="T2SS protein K second SAM-like" evidence="10">
    <location>
        <begin position="208"/>
        <end position="257"/>
    </location>
</feature>
<dbReference type="GO" id="GO:0009306">
    <property type="term" value="P:protein secretion"/>
    <property type="evidence" value="ECO:0007669"/>
    <property type="project" value="InterPro"/>
</dbReference>
<keyword evidence="3" id="KW-0813">Transport</keyword>
<dbReference type="NCBIfam" id="NF037980">
    <property type="entry name" value="T2SS_GspK"/>
    <property type="match status" value="1"/>
</dbReference>
<dbReference type="InterPro" id="IPR049031">
    <property type="entry name" value="T2SSK_SAM-like_1st"/>
</dbReference>
<dbReference type="EMBL" id="MLJW01000047">
    <property type="protein sequence ID" value="OIR05876.1"/>
    <property type="molecule type" value="Genomic_DNA"/>
</dbReference>
<dbReference type="InterPro" id="IPR038072">
    <property type="entry name" value="GspK_central_sf"/>
</dbReference>
<dbReference type="Pfam" id="PF03934">
    <property type="entry name" value="T2SSK"/>
    <property type="match status" value="1"/>
</dbReference>
<dbReference type="PANTHER" id="PTHR38831:SF1">
    <property type="entry name" value="TYPE II SECRETION SYSTEM PROTEIN K-RELATED"/>
    <property type="match status" value="1"/>
</dbReference>
<evidence type="ECO:0000256" key="2">
    <source>
        <dbReference type="ARBA" id="ARBA00007246"/>
    </source>
</evidence>
<keyword evidence="5" id="KW-0997">Cell inner membrane</keyword>
<accession>A0A1J5SW98</accession>
<keyword evidence="4" id="KW-1003">Cell membrane</keyword>
<evidence type="ECO:0000256" key="9">
    <source>
        <dbReference type="ARBA" id="ARBA00023136"/>
    </source>
</evidence>
<evidence type="ECO:0000256" key="1">
    <source>
        <dbReference type="ARBA" id="ARBA00004533"/>
    </source>
</evidence>
<dbReference type="InterPro" id="IPR045584">
    <property type="entry name" value="Pilin-like"/>
</dbReference>
<evidence type="ECO:0000256" key="4">
    <source>
        <dbReference type="ARBA" id="ARBA00022475"/>
    </source>
</evidence>
<dbReference type="SUPFAM" id="SSF158544">
    <property type="entry name" value="GspK insert domain-like"/>
    <property type="match status" value="1"/>
</dbReference>
<evidence type="ECO:0000256" key="8">
    <source>
        <dbReference type="ARBA" id="ARBA00022989"/>
    </source>
</evidence>
<dbReference type="InterPro" id="IPR049179">
    <property type="entry name" value="T2SSK_SAM-like_2nd"/>
</dbReference>
<keyword evidence="7" id="KW-0653">Protein transport</keyword>
<name>A0A1J5SW98_9ZZZZ</name>
<proteinExistence type="inferred from homology"/>
<evidence type="ECO:0000256" key="7">
    <source>
        <dbReference type="ARBA" id="ARBA00022927"/>
    </source>
</evidence>
<reference evidence="12" key="1">
    <citation type="submission" date="2016-10" db="EMBL/GenBank/DDBJ databases">
        <title>Sequence of Gallionella enrichment culture.</title>
        <authorList>
            <person name="Poehlein A."/>
            <person name="Muehling M."/>
            <person name="Daniel R."/>
        </authorList>
    </citation>
    <scope>NUCLEOTIDE SEQUENCE</scope>
</reference>
<keyword evidence="8" id="KW-1133">Transmembrane helix</keyword>
<dbReference type="InterPro" id="IPR005628">
    <property type="entry name" value="GspK"/>
</dbReference>
<evidence type="ECO:0000259" key="10">
    <source>
        <dbReference type="Pfam" id="PF03934"/>
    </source>
</evidence>
<dbReference type="Gene3D" id="1.10.40.60">
    <property type="entry name" value="EpsJ-like"/>
    <property type="match status" value="2"/>
</dbReference>
<comment type="subcellular location">
    <subcellularLocation>
        <location evidence="1">Cell inner membrane</location>
    </subcellularLocation>
</comment>
<comment type="similarity">
    <text evidence="2">Belongs to the GSP K family.</text>
</comment>
<organism evidence="12">
    <name type="scientific">mine drainage metagenome</name>
    <dbReference type="NCBI Taxonomy" id="410659"/>
    <lineage>
        <taxon>unclassified sequences</taxon>
        <taxon>metagenomes</taxon>
        <taxon>ecological metagenomes</taxon>
    </lineage>
</organism>
<dbReference type="SUPFAM" id="SSF54523">
    <property type="entry name" value="Pili subunits"/>
    <property type="match status" value="1"/>
</dbReference>
<evidence type="ECO:0000256" key="6">
    <source>
        <dbReference type="ARBA" id="ARBA00022692"/>
    </source>
</evidence>
<dbReference type="Gene3D" id="3.30.1300.30">
    <property type="entry name" value="GSPII I/J protein-like"/>
    <property type="match status" value="1"/>
</dbReference>
<dbReference type="AlphaFoldDB" id="A0A1J5SW98"/>
<keyword evidence="6" id="KW-0812">Transmembrane</keyword>
<comment type="caution">
    <text evidence="12">The sequence shown here is derived from an EMBL/GenBank/DDBJ whole genome shotgun (WGS) entry which is preliminary data.</text>
</comment>
<evidence type="ECO:0000256" key="3">
    <source>
        <dbReference type="ARBA" id="ARBA00022448"/>
    </source>
</evidence>
<evidence type="ECO:0000313" key="12">
    <source>
        <dbReference type="EMBL" id="OIR05876.1"/>
    </source>
</evidence>
<feature type="domain" description="T2SS protein K first SAM-like" evidence="11">
    <location>
        <begin position="103"/>
        <end position="203"/>
    </location>
</feature>